<dbReference type="Proteomes" id="UP001597196">
    <property type="component" value="Unassembled WGS sequence"/>
</dbReference>
<feature type="domain" description="Terminase large subunit-like ATPase" evidence="1">
    <location>
        <begin position="110"/>
        <end position="243"/>
    </location>
</feature>
<keyword evidence="4" id="KW-1185">Reference proteome</keyword>
<proteinExistence type="predicted"/>
<comment type="caution">
    <text evidence="3">The sequence shown here is derived from an EMBL/GenBank/DDBJ whole genome shotgun (WGS) entry which is preliminary data.</text>
</comment>
<dbReference type="GO" id="GO:0004519">
    <property type="term" value="F:endonuclease activity"/>
    <property type="evidence" value="ECO:0007669"/>
    <property type="project" value="UniProtKB-KW"/>
</dbReference>
<dbReference type="PANTHER" id="PTHR41287">
    <property type="match status" value="1"/>
</dbReference>
<accession>A0ABW4CDR0</accession>
<dbReference type="RefSeq" id="WP_203625602.1">
    <property type="nucleotide sequence ID" value="NZ_BOLQ01000001.1"/>
</dbReference>
<evidence type="ECO:0000259" key="1">
    <source>
        <dbReference type="Pfam" id="PF03354"/>
    </source>
</evidence>
<evidence type="ECO:0000259" key="2">
    <source>
        <dbReference type="Pfam" id="PF20441"/>
    </source>
</evidence>
<name>A0ABW4CDR0_9LACO</name>
<dbReference type="Gene3D" id="3.40.50.300">
    <property type="entry name" value="P-loop containing nucleotide triphosphate hydrolases"/>
    <property type="match status" value="1"/>
</dbReference>
<keyword evidence="3" id="KW-0540">Nuclease</keyword>
<dbReference type="Pfam" id="PF03354">
    <property type="entry name" value="TerL_ATPase"/>
    <property type="match status" value="1"/>
</dbReference>
<dbReference type="InterPro" id="IPR046461">
    <property type="entry name" value="TerL_ATPase"/>
</dbReference>
<dbReference type="InterPro" id="IPR046462">
    <property type="entry name" value="TerL_nuclease"/>
</dbReference>
<protein>
    <submittedName>
        <fullName evidence="3">Terminase TerL endonuclease subunit</fullName>
    </submittedName>
</protein>
<feature type="domain" description="Terminase large subunit-like endonuclease" evidence="2">
    <location>
        <begin position="312"/>
        <end position="596"/>
    </location>
</feature>
<keyword evidence="3" id="KW-0378">Hydrolase</keyword>
<dbReference type="InterPro" id="IPR005021">
    <property type="entry name" value="Terminase_largesu-like"/>
</dbReference>
<dbReference type="Pfam" id="PF20441">
    <property type="entry name" value="TerL_nuclease"/>
    <property type="match status" value="1"/>
</dbReference>
<evidence type="ECO:0000313" key="4">
    <source>
        <dbReference type="Proteomes" id="UP001597196"/>
    </source>
</evidence>
<gene>
    <name evidence="3" type="ORF">ACFQ4P_00290</name>
</gene>
<dbReference type="EMBL" id="JBHTOC010000001">
    <property type="protein sequence ID" value="MFD1428683.1"/>
    <property type="molecule type" value="Genomic_DNA"/>
</dbReference>
<evidence type="ECO:0000313" key="3">
    <source>
        <dbReference type="EMBL" id="MFD1428683.1"/>
    </source>
</evidence>
<organism evidence="3 4">
    <name type="scientific">Lacticaseibacillus mingshuiensis</name>
    <dbReference type="NCBI Taxonomy" id="2799574"/>
    <lineage>
        <taxon>Bacteria</taxon>
        <taxon>Bacillati</taxon>
        <taxon>Bacillota</taxon>
        <taxon>Bacilli</taxon>
        <taxon>Lactobacillales</taxon>
        <taxon>Lactobacillaceae</taxon>
        <taxon>Lacticaseibacillus</taxon>
    </lineage>
</organism>
<sequence>MIRQFDLTLPNTDVDEAYSQQRNSGVYDAVAGKYADPGTKYAFQVLEGSVIAGQDVKLAAFRHLQDLARSEDKQHDFAYHYDLDACRTVLAFASLCPDPSAGVPLPLAMWQKALLCWSQGWRNEAGERRFHRVVFSVGRTNGKTYLTVILLCYQYLIASAGRSNQDMAYIAPVSQQSKKGWRYVKSTFNRLRREGFGDQMRQMKVKVGEDAAKSNANQNQLLRLSDESGQFDSYHLAFSVHDEVGDDGRIGLIKQNNGKITSGQVQTFDSQSWDISTAYPDSTSSLYLTEKLIREAMLHDDKRKLDDNLMVNYTQDSEDEVDDPTAWVKSNPLLPTAGQTMLDSMISERDTKKADGSISEFINKNLNMWLQVRENRYLNPHDIKNAVVDTPPIDVTGHICYIGIDLSKLSDDTAVAFVYPYKVSGETHYYIEQHSWIPLNHTGGNIGQKEKQDGINYRGAEQQGYCDIARNRWGYIDDDAVVTWLADYIERNRLDVKFVCYDPWSSSDILDKLVQIDKWPMMPLRQTAHDLDRPTAEFGKAMRQGRVHYQDDQIVQYSLTNAILVGNANGLKVDKERYTSKIDCVDAIIDAMSRAIYEFSDIDPDFASDKQKSPLSGMSDADRHAFLMNVGF</sequence>
<dbReference type="PANTHER" id="PTHR41287:SF1">
    <property type="entry name" value="PROTEIN YMFN"/>
    <property type="match status" value="1"/>
</dbReference>
<dbReference type="InterPro" id="IPR027417">
    <property type="entry name" value="P-loop_NTPase"/>
</dbReference>
<reference evidence="4" key="1">
    <citation type="journal article" date="2019" name="Int. J. Syst. Evol. Microbiol.">
        <title>The Global Catalogue of Microorganisms (GCM) 10K type strain sequencing project: providing services to taxonomists for standard genome sequencing and annotation.</title>
        <authorList>
            <consortium name="The Broad Institute Genomics Platform"/>
            <consortium name="The Broad Institute Genome Sequencing Center for Infectious Disease"/>
            <person name="Wu L."/>
            <person name="Ma J."/>
        </authorList>
    </citation>
    <scope>NUCLEOTIDE SEQUENCE [LARGE SCALE GENOMIC DNA]</scope>
    <source>
        <strain evidence="4">CCM 8980</strain>
    </source>
</reference>
<keyword evidence="3" id="KW-0255">Endonuclease</keyword>